<comment type="caution">
    <text evidence="1">The sequence shown here is derived from an EMBL/GenBank/DDBJ whole genome shotgun (WGS) entry which is preliminary data.</text>
</comment>
<gene>
    <name evidence="1" type="ORF">MILVUS5_LOCUS20425</name>
</gene>
<evidence type="ECO:0000313" key="1">
    <source>
        <dbReference type="EMBL" id="CAJ2653022.1"/>
    </source>
</evidence>
<keyword evidence="2" id="KW-1185">Reference proteome</keyword>
<sequence>MELCPRLVHEIKWFFSGNLESMLHSFYGEVQTYLQRKPKHRFGKDHPWDITLIHRMERAMLSHTQLRNSFVSSSQRHHHHHIGSSLSGLPFESHFGFFPKSSETSLMNNVGNSGMSLEYNDGNYMLNAGVSGLLPTTMESLSDRVRSRRIDNNGSQVDSKKLFQLDLDKIKVVKIRRLH</sequence>
<reference evidence="1" key="1">
    <citation type="submission" date="2023-10" db="EMBL/GenBank/DDBJ databases">
        <authorList>
            <person name="Rodriguez Cubillos JULIANA M."/>
            <person name="De Vega J."/>
        </authorList>
    </citation>
    <scope>NUCLEOTIDE SEQUENCE</scope>
</reference>
<protein>
    <submittedName>
        <fullName evidence="1">Uncharacterized protein</fullName>
    </submittedName>
</protein>
<organism evidence="1 2">
    <name type="scientific">Trifolium pratense</name>
    <name type="common">Red clover</name>
    <dbReference type="NCBI Taxonomy" id="57577"/>
    <lineage>
        <taxon>Eukaryota</taxon>
        <taxon>Viridiplantae</taxon>
        <taxon>Streptophyta</taxon>
        <taxon>Embryophyta</taxon>
        <taxon>Tracheophyta</taxon>
        <taxon>Spermatophyta</taxon>
        <taxon>Magnoliopsida</taxon>
        <taxon>eudicotyledons</taxon>
        <taxon>Gunneridae</taxon>
        <taxon>Pentapetalae</taxon>
        <taxon>rosids</taxon>
        <taxon>fabids</taxon>
        <taxon>Fabales</taxon>
        <taxon>Fabaceae</taxon>
        <taxon>Papilionoideae</taxon>
        <taxon>50 kb inversion clade</taxon>
        <taxon>NPAAA clade</taxon>
        <taxon>Hologalegina</taxon>
        <taxon>IRL clade</taxon>
        <taxon>Trifolieae</taxon>
        <taxon>Trifolium</taxon>
    </lineage>
</organism>
<proteinExistence type="predicted"/>
<name>A0ACB0K8U9_TRIPR</name>
<dbReference type="Proteomes" id="UP001177021">
    <property type="component" value="Unassembled WGS sequence"/>
</dbReference>
<evidence type="ECO:0000313" key="2">
    <source>
        <dbReference type="Proteomes" id="UP001177021"/>
    </source>
</evidence>
<dbReference type="EMBL" id="CASHSV030000206">
    <property type="protein sequence ID" value="CAJ2653022.1"/>
    <property type="molecule type" value="Genomic_DNA"/>
</dbReference>
<accession>A0ACB0K8U9</accession>